<sequence>MGKTLDLWARIAIHLCDHQLQNVTDDDDDVVEGVDADTFVEMLRTQIRTCVRLFAEDDNLTRGITKADSSLYHRQWNPKSLITSSPTDSAPSKERENAIARSDDDDVDDNADGVPGEVAIDRRKEDDIETPRKGEIAGSRDALRVPSHDHSG</sequence>
<reference evidence="2 3" key="1">
    <citation type="journal article" date="2015" name="Genome Biol. Evol.">
        <title>Comparative Genomics of a Bacterivorous Green Alga Reveals Evolutionary Causalities and Consequences of Phago-Mixotrophic Mode of Nutrition.</title>
        <authorList>
            <person name="Burns J.A."/>
            <person name="Paasch A."/>
            <person name="Narechania A."/>
            <person name="Kim E."/>
        </authorList>
    </citation>
    <scope>NUCLEOTIDE SEQUENCE [LARGE SCALE GENOMIC DNA]</scope>
    <source>
        <strain evidence="2 3">PLY_AMNH</strain>
    </source>
</reference>
<gene>
    <name evidence="2" type="ORF">CYMTET_29754</name>
</gene>
<protein>
    <submittedName>
        <fullName evidence="2">Uncharacterized protein</fullName>
    </submittedName>
</protein>
<dbReference type="AlphaFoldDB" id="A0AAE0FKF3"/>
<evidence type="ECO:0000313" key="2">
    <source>
        <dbReference type="EMBL" id="KAK3261339.1"/>
    </source>
</evidence>
<name>A0AAE0FKF3_9CHLO</name>
<accession>A0AAE0FKF3</accession>
<evidence type="ECO:0000256" key="1">
    <source>
        <dbReference type="SAM" id="MobiDB-lite"/>
    </source>
</evidence>
<dbReference type="EMBL" id="LGRX02016972">
    <property type="protein sequence ID" value="KAK3261339.1"/>
    <property type="molecule type" value="Genomic_DNA"/>
</dbReference>
<organism evidence="2 3">
    <name type="scientific">Cymbomonas tetramitiformis</name>
    <dbReference type="NCBI Taxonomy" id="36881"/>
    <lineage>
        <taxon>Eukaryota</taxon>
        <taxon>Viridiplantae</taxon>
        <taxon>Chlorophyta</taxon>
        <taxon>Pyramimonadophyceae</taxon>
        <taxon>Pyramimonadales</taxon>
        <taxon>Pyramimonadaceae</taxon>
        <taxon>Cymbomonas</taxon>
    </lineage>
</organism>
<feature type="region of interest" description="Disordered" evidence="1">
    <location>
        <begin position="78"/>
        <end position="152"/>
    </location>
</feature>
<feature type="compositionally biased region" description="Basic and acidic residues" evidence="1">
    <location>
        <begin position="91"/>
        <end position="102"/>
    </location>
</feature>
<dbReference type="Proteomes" id="UP001190700">
    <property type="component" value="Unassembled WGS sequence"/>
</dbReference>
<evidence type="ECO:0000313" key="3">
    <source>
        <dbReference type="Proteomes" id="UP001190700"/>
    </source>
</evidence>
<feature type="compositionally biased region" description="Basic and acidic residues" evidence="1">
    <location>
        <begin position="141"/>
        <end position="152"/>
    </location>
</feature>
<feature type="compositionally biased region" description="Basic and acidic residues" evidence="1">
    <location>
        <begin position="119"/>
        <end position="135"/>
    </location>
</feature>
<comment type="caution">
    <text evidence="2">The sequence shown here is derived from an EMBL/GenBank/DDBJ whole genome shotgun (WGS) entry which is preliminary data.</text>
</comment>
<proteinExistence type="predicted"/>
<feature type="compositionally biased region" description="Polar residues" evidence="1">
    <location>
        <begin position="78"/>
        <end position="90"/>
    </location>
</feature>
<keyword evidence="3" id="KW-1185">Reference proteome</keyword>